<name>Q9U2Q4_CAEEL</name>
<dbReference type="CDD" id="cd00037">
    <property type="entry name" value="CLECT"/>
    <property type="match status" value="1"/>
</dbReference>
<dbReference type="Gene3D" id="3.10.100.10">
    <property type="entry name" value="Mannose-Binding Protein A, subunit A"/>
    <property type="match status" value="1"/>
</dbReference>
<dbReference type="AGR" id="WB:WBGene00012500"/>
<organism evidence="3 4">
    <name type="scientific">Caenorhabditis elegans</name>
    <dbReference type="NCBI Taxonomy" id="6239"/>
    <lineage>
        <taxon>Eukaryota</taxon>
        <taxon>Metazoa</taxon>
        <taxon>Ecdysozoa</taxon>
        <taxon>Nematoda</taxon>
        <taxon>Chromadorea</taxon>
        <taxon>Rhabditida</taxon>
        <taxon>Rhabditina</taxon>
        <taxon>Rhabditomorpha</taxon>
        <taxon>Rhabditoidea</taxon>
        <taxon>Rhabditidae</taxon>
        <taxon>Peloderinae</taxon>
        <taxon>Caenorhabditis</taxon>
    </lineage>
</organism>
<keyword evidence="6" id="KW-1267">Proteomics identification</keyword>
<dbReference type="PaxDb" id="6239-Y26D4A.2"/>
<dbReference type="RefSeq" id="NP_493285.2">
    <property type="nucleotide sequence ID" value="NM_060884.4"/>
</dbReference>
<sequence>MGHFLVFSILLLPFTAGLDSETNDPVYKFAIVDGEPIVLNASSIIQVTSFDECTDKCLEEFDCVVAYQSNASDPCYLFQYDSIQEIKSNASGGEGQVAFKVYTDQPSCSLNAQLLLNGKRYPLYPNDTLDYLWKIDTSEDGWKVTYLRKELNDTIVCGNFLHNRPYPDSCETECMDTMVQVNAKPGPLMGSRNIKDNLTSSDECVKYCWKDLNCFVNYYDKDSKECWWWSIDNVHFLEKVHPSENKVMAIKIITSNSTCGLTTDELINGKHYYLPYHRLKQAWNANFYNVKTTDKYYVVNTYVNEEATLVRSIPGCQMPFVGTVAGKNLSDVNCYNVINSSAITQELAKTICGMWGGALVTDRFEGYMQRCSTGDGWLAGMMFNWPMPYDKPIWGFPAWMKQPLKIWVGLEKNLVTGVWAWARPDWGYQNSYTFDTCDPDTGKRPITTTPGAPMTWAPGEPKSQAGYNCAYLEYKYNSPWPGYAMVAAPCNESLPDINGFMCGVDPEGKQGIPPMKSIADLYGVPMDSLRGYFDTNW</sequence>
<gene>
    <name evidence="3 5" type="primary">hpo-2</name>
    <name evidence="3" type="ORF">CELE_Y26D4A.2</name>
    <name evidence="5" type="ORF">Y26D4A.2</name>
</gene>
<evidence type="ECO:0000256" key="1">
    <source>
        <dbReference type="SAM" id="SignalP"/>
    </source>
</evidence>
<evidence type="ECO:0000313" key="3">
    <source>
        <dbReference type="EMBL" id="CAB54340.2"/>
    </source>
</evidence>
<dbReference type="eggNOG" id="ENOG502TH1B">
    <property type="taxonomic scope" value="Eukaryota"/>
</dbReference>
<dbReference type="InParanoid" id="Q9U2Q4"/>
<dbReference type="SMART" id="SM00605">
    <property type="entry name" value="CW"/>
    <property type="match status" value="2"/>
</dbReference>
<dbReference type="WormBase" id="Y26D4A.2">
    <property type="protein sequence ID" value="CE36230"/>
    <property type="gene ID" value="WBGene00012500"/>
    <property type="gene designation" value="hpo-2"/>
</dbReference>
<proteinExistence type="evidence at protein level"/>
<dbReference type="Gene3D" id="3.50.4.10">
    <property type="entry name" value="Hepatocyte Growth Factor"/>
    <property type="match status" value="1"/>
</dbReference>
<dbReference type="KEGG" id="cel:CELE_Y26D4A.2"/>
<dbReference type="Bgee" id="WBGene00012500">
    <property type="expression patterns" value="Expressed in adult organism and 1 other cell type or tissue"/>
</dbReference>
<keyword evidence="1" id="KW-0732">Signal</keyword>
<dbReference type="OMA" id="ECTDKCL"/>
<dbReference type="UCSC" id="Y26D4A.2">
    <property type="organism name" value="c. elegans"/>
</dbReference>
<feature type="domain" description="PAN-3" evidence="2">
    <location>
        <begin position="5"/>
        <end position="142"/>
    </location>
</feature>
<dbReference type="PeptideAtlas" id="Q9U2Q4"/>
<accession>Q9U2Q4</accession>
<evidence type="ECO:0000259" key="2">
    <source>
        <dbReference type="SMART" id="SM00605"/>
    </source>
</evidence>
<dbReference type="FunCoup" id="Q9U2Q4">
    <property type="interactions" value="1505"/>
</dbReference>
<dbReference type="AlphaFoldDB" id="Q9U2Q4"/>
<dbReference type="PIR" id="T26562">
    <property type="entry name" value="T26562"/>
</dbReference>
<dbReference type="HOGENOM" id="CLU_024349_0_0_1"/>
<dbReference type="SUPFAM" id="SSF57414">
    <property type="entry name" value="Hairpin loop containing domain-like"/>
    <property type="match status" value="1"/>
</dbReference>
<dbReference type="InterPro" id="IPR016186">
    <property type="entry name" value="C-type_lectin-like/link_sf"/>
</dbReference>
<dbReference type="InterPro" id="IPR006583">
    <property type="entry name" value="PAN-3_domain"/>
</dbReference>
<dbReference type="STRING" id="6239.Y26D4A.2.1"/>
<dbReference type="GeneID" id="173178"/>
<dbReference type="PANTHER" id="PTHR47629">
    <property type="entry name" value="C-TYPE LECTIN-RELATED"/>
    <property type="match status" value="1"/>
</dbReference>
<evidence type="ECO:0007829" key="6">
    <source>
        <dbReference type="PeptideAtlas" id="Q9U2Q4"/>
    </source>
</evidence>
<feature type="signal peptide" evidence="1">
    <location>
        <begin position="1"/>
        <end position="17"/>
    </location>
</feature>
<evidence type="ECO:0000313" key="5">
    <source>
        <dbReference type="WormBase" id="Y26D4A.2"/>
    </source>
</evidence>
<dbReference type="Proteomes" id="UP000001940">
    <property type="component" value="Chromosome I"/>
</dbReference>
<reference evidence="3 4" key="1">
    <citation type="journal article" date="1998" name="Science">
        <title>Genome sequence of the nematode C. elegans: a platform for investigating biology.</title>
        <authorList>
            <consortium name="The C. elegans sequencing consortium"/>
            <person name="Sulson J.E."/>
            <person name="Waterston R."/>
        </authorList>
    </citation>
    <scope>NUCLEOTIDE SEQUENCE [LARGE SCALE GENOMIC DNA]</scope>
    <source>
        <strain evidence="3 4">Bristol N2</strain>
    </source>
</reference>
<feature type="domain" description="PAN-3" evidence="2">
    <location>
        <begin position="160"/>
        <end position="285"/>
    </location>
</feature>
<evidence type="ECO:0000313" key="4">
    <source>
        <dbReference type="Proteomes" id="UP000001940"/>
    </source>
</evidence>
<dbReference type="Pfam" id="PF08277">
    <property type="entry name" value="PAN_3"/>
    <property type="match status" value="2"/>
</dbReference>
<dbReference type="PANTHER" id="PTHR47629:SF3">
    <property type="entry name" value="PAN-3 DOMAIN-CONTAINING PROTEIN"/>
    <property type="match status" value="1"/>
</dbReference>
<protein>
    <submittedName>
        <fullName evidence="3">PAN-3 domain-containing protein</fullName>
    </submittedName>
</protein>
<dbReference type="EMBL" id="BX284601">
    <property type="protein sequence ID" value="CAB54340.2"/>
    <property type="molecule type" value="Genomic_DNA"/>
</dbReference>
<dbReference type="CTD" id="173178"/>
<feature type="chain" id="PRO_5004334113" evidence="1">
    <location>
        <begin position="18"/>
        <end position="537"/>
    </location>
</feature>
<dbReference type="OrthoDB" id="5798455at2759"/>
<keyword evidence="4" id="KW-1185">Reference proteome</keyword>